<dbReference type="Proteomes" id="UP000094761">
    <property type="component" value="Unassembled WGS sequence"/>
</dbReference>
<keyword evidence="7" id="KW-0067">ATP-binding</keyword>
<dbReference type="EC" id="2.7.13.3" evidence="2"/>
<sequence>MSVSSCFSISVVALAQVSTGISLQIVFERLYSKINFRISAMTRSKDIEESQNSPFYSRIGRRIILIMVLLSGLITVFTTLLQLSWDYRKEFDTVKQRQLEIRDIHAPIIASSVWDFDLLILQQEIDGLVNLPRVDYLRVESGGYTFEAGTEVIENALTKKYPLIYKHLNTSRVEEIGHIYVQSDAQEIYDYLIWQAVYTLLLNAGKTLLVCYLVLMVFHRSVNQRIFEIAKYLRKYNPRHPADPLQLEHQAWISEKDDELDWLAEEANKITSNVTRLYDNIKQEQERLKEFAHVSSDWLWETDELGHLVYCSDSMREALDIDNLSKPAMNKLLALEHCTSLHEKLRQRSTFSMCEETITLNCITQYLLFQAKARYENDRFLGFRGTAINITELKLTQIELEELNQNLEHTVATRTLDLKQSMEQLKHTQEQLVESEKLAALGGLVAGVAHEVNTPLGIAVTATSVIRDVTHEANQAFASQTLTTDQFKSIMERMSDSSTMLEHNLNRAAKLIRDFKQTAVDQVSESRSQFQVFQVLDALIASLHPETRKLPVVPVLEGDTSLTMNSLPGVLTQVISNLIMNSINHAFHEQSTPQISIRFHQDEDTLVFEYRDNGSGIEASLHQKIFEPFYTTKRGKGGSGLGLNLVFNLVKQKLKGELIFESEVGQGVRFELRLPRDLPTNDSPDHHLDYNI</sequence>
<keyword evidence="4" id="KW-1133">Transmembrane helix</keyword>
<dbReference type="InterPro" id="IPR036890">
    <property type="entry name" value="HATPase_C_sf"/>
</dbReference>
<keyword evidence="3" id="KW-0175">Coiled coil</keyword>
<evidence type="ECO:0000313" key="9">
    <source>
        <dbReference type="Proteomes" id="UP000501443"/>
    </source>
</evidence>
<evidence type="ECO:0000313" key="7">
    <source>
        <dbReference type="EMBL" id="QJY39431.1"/>
    </source>
</evidence>
<evidence type="ECO:0000256" key="2">
    <source>
        <dbReference type="ARBA" id="ARBA00012438"/>
    </source>
</evidence>
<proteinExistence type="predicted"/>
<dbReference type="Proteomes" id="UP000501443">
    <property type="component" value="Chromosome 2"/>
</dbReference>
<dbReference type="Gene3D" id="1.10.287.130">
    <property type="match status" value="1"/>
</dbReference>
<organism evidence="6 8">
    <name type="scientific">Vibrio europaeus</name>
    <dbReference type="NCBI Taxonomy" id="300876"/>
    <lineage>
        <taxon>Bacteria</taxon>
        <taxon>Pseudomonadati</taxon>
        <taxon>Pseudomonadota</taxon>
        <taxon>Gammaproteobacteria</taxon>
        <taxon>Vibrionales</taxon>
        <taxon>Vibrionaceae</taxon>
        <taxon>Vibrio</taxon>
        <taxon>Vibrio oreintalis group</taxon>
    </lineage>
</organism>
<dbReference type="PRINTS" id="PR00344">
    <property type="entry name" value="BCTRLSENSOR"/>
</dbReference>
<dbReference type="OrthoDB" id="1931120at2"/>
<reference evidence="7 9" key="2">
    <citation type="submission" date="2020-05" db="EMBL/GenBank/DDBJ databases">
        <title>First description outside Europe of the emergent pathogen for shellfish aquaculture Vibrio europaeus.</title>
        <authorList>
            <person name="Dubert J."/>
            <person name="Rojas R."/>
        </authorList>
    </citation>
    <scope>NUCLEOTIDE SEQUENCE [LARGE SCALE GENOMIC DNA]</scope>
    <source>
        <strain evidence="7 9">NPI-1</strain>
    </source>
</reference>
<feature type="domain" description="Histidine kinase" evidence="5">
    <location>
        <begin position="447"/>
        <end position="678"/>
    </location>
</feature>
<dbReference type="InterPro" id="IPR004358">
    <property type="entry name" value="Sig_transdc_His_kin-like_C"/>
</dbReference>
<keyword evidence="6" id="KW-0418">Kinase</keyword>
<feature type="coiled-coil region" evidence="3">
    <location>
        <begin position="390"/>
        <end position="438"/>
    </location>
</feature>
<evidence type="ECO:0000313" key="6">
    <source>
        <dbReference type="EMBL" id="OAM97961.1"/>
    </source>
</evidence>
<dbReference type="CDD" id="cd00075">
    <property type="entry name" value="HATPase"/>
    <property type="match status" value="1"/>
</dbReference>
<comment type="catalytic activity">
    <reaction evidence="1">
        <text>ATP + protein L-histidine = ADP + protein N-phospho-L-histidine.</text>
        <dbReference type="EC" id="2.7.13.3"/>
    </reaction>
</comment>
<feature type="transmembrane region" description="Helical" evidence="4">
    <location>
        <begin position="6"/>
        <end position="27"/>
    </location>
</feature>
<evidence type="ECO:0000256" key="4">
    <source>
        <dbReference type="SAM" id="Phobius"/>
    </source>
</evidence>
<dbReference type="SMART" id="SM00387">
    <property type="entry name" value="HATPase_c"/>
    <property type="match status" value="1"/>
</dbReference>
<evidence type="ECO:0000256" key="1">
    <source>
        <dbReference type="ARBA" id="ARBA00000085"/>
    </source>
</evidence>
<dbReference type="InterPro" id="IPR005467">
    <property type="entry name" value="His_kinase_dom"/>
</dbReference>
<dbReference type="PANTHER" id="PTHR43065">
    <property type="entry name" value="SENSOR HISTIDINE KINASE"/>
    <property type="match status" value="1"/>
</dbReference>
<accession>A0A178J7U5</accession>
<feature type="transmembrane region" description="Helical" evidence="4">
    <location>
        <begin position="192"/>
        <end position="218"/>
    </location>
</feature>
<dbReference type="InterPro" id="IPR003594">
    <property type="entry name" value="HATPase_dom"/>
</dbReference>
<dbReference type="InterPro" id="IPR036097">
    <property type="entry name" value="HisK_dim/P_sf"/>
</dbReference>
<dbReference type="PANTHER" id="PTHR43065:SF42">
    <property type="entry name" value="TWO-COMPONENT SENSOR PPRA"/>
    <property type="match status" value="1"/>
</dbReference>
<dbReference type="Gene3D" id="3.30.565.10">
    <property type="entry name" value="Histidine kinase-like ATPase, C-terminal domain"/>
    <property type="match status" value="1"/>
</dbReference>
<dbReference type="EMBL" id="LUAX01000007">
    <property type="protein sequence ID" value="OAM97961.1"/>
    <property type="molecule type" value="Genomic_DNA"/>
</dbReference>
<dbReference type="GO" id="GO:0000155">
    <property type="term" value="F:phosphorelay sensor kinase activity"/>
    <property type="evidence" value="ECO:0007669"/>
    <property type="project" value="InterPro"/>
</dbReference>
<evidence type="ECO:0000313" key="8">
    <source>
        <dbReference type="Proteomes" id="UP000094761"/>
    </source>
</evidence>
<dbReference type="PROSITE" id="PS50109">
    <property type="entry name" value="HIS_KIN"/>
    <property type="match status" value="1"/>
</dbReference>
<protein>
    <recommendedName>
        <fullName evidence="2">histidine kinase</fullName>
        <ecNumber evidence="2">2.7.13.3</ecNumber>
    </recommendedName>
</protein>
<dbReference type="EMBL" id="CP053543">
    <property type="protein sequence ID" value="QJY39431.1"/>
    <property type="molecule type" value="Genomic_DNA"/>
</dbReference>
<name>A0A178J7U5_9VIBR</name>
<dbReference type="Pfam" id="PF02518">
    <property type="entry name" value="HATPase_c"/>
    <property type="match status" value="1"/>
</dbReference>
<keyword evidence="7" id="KW-0547">Nucleotide-binding</keyword>
<feature type="transmembrane region" description="Helical" evidence="4">
    <location>
        <begin position="63"/>
        <end position="85"/>
    </location>
</feature>
<dbReference type="AlphaFoldDB" id="A0A178J7U5"/>
<dbReference type="SUPFAM" id="SSF55874">
    <property type="entry name" value="ATPase domain of HSP90 chaperone/DNA topoisomerase II/histidine kinase"/>
    <property type="match status" value="1"/>
</dbReference>
<reference evidence="6 8" key="1">
    <citation type="submission" date="2016-03" db="EMBL/GenBank/DDBJ databases">
        <title>Draft genome sequence of the Vibrio tubiashii subs. europaeus.</title>
        <authorList>
            <person name="Spinard E."/>
            <person name="Dubert J."/>
            <person name="Nelson D.R."/>
            <person name="Barja J.L."/>
        </authorList>
    </citation>
    <scope>NUCLEOTIDE SEQUENCE [LARGE SCALE GENOMIC DNA]</scope>
    <source>
        <strain evidence="8">PP-638</strain>
        <strain evidence="6">PP2-638</strain>
    </source>
</reference>
<dbReference type="Pfam" id="PF17149">
    <property type="entry name" value="CHASE5"/>
    <property type="match status" value="1"/>
</dbReference>
<keyword evidence="4" id="KW-0472">Membrane</keyword>
<evidence type="ECO:0000259" key="5">
    <source>
        <dbReference type="PROSITE" id="PS50109"/>
    </source>
</evidence>
<dbReference type="InterPro" id="IPR033414">
    <property type="entry name" value="Sensor_dom"/>
</dbReference>
<dbReference type="SUPFAM" id="SSF47384">
    <property type="entry name" value="Homodimeric domain of signal transducing histidine kinase"/>
    <property type="match status" value="1"/>
</dbReference>
<dbReference type="GO" id="GO:0005524">
    <property type="term" value="F:ATP binding"/>
    <property type="evidence" value="ECO:0007669"/>
    <property type="project" value="UniProtKB-KW"/>
</dbReference>
<evidence type="ECO:0000256" key="3">
    <source>
        <dbReference type="SAM" id="Coils"/>
    </source>
</evidence>
<keyword evidence="4" id="KW-0812">Transmembrane</keyword>
<keyword evidence="6" id="KW-0808">Transferase</keyword>
<gene>
    <name evidence="6" type="ORF">AZ468_20765</name>
    <name evidence="7" type="ORF">HOO69_23190</name>
</gene>